<evidence type="ECO:0000313" key="2">
    <source>
        <dbReference type="Proteomes" id="UP000828390"/>
    </source>
</evidence>
<gene>
    <name evidence="1" type="ORF">DPMN_016629</name>
</gene>
<dbReference type="EMBL" id="JAIWYP010000001">
    <property type="protein sequence ID" value="KAH3892511.1"/>
    <property type="molecule type" value="Genomic_DNA"/>
</dbReference>
<reference evidence="1" key="2">
    <citation type="submission" date="2020-11" db="EMBL/GenBank/DDBJ databases">
        <authorList>
            <person name="McCartney M.A."/>
            <person name="Auch B."/>
            <person name="Kono T."/>
            <person name="Mallez S."/>
            <person name="Becker A."/>
            <person name="Gohl D.M."/>
            <person name="Silverstein K.A.T."/>
            <person name="Koren S."/>
            <person name="Bechman K.B."/>
            <person name="Herman A."/>
            <person name="Abrahante J.E."/>
            <person name="Garbe J."/>
        </authorList>
    </citation>
    <scope>NUCLEOTIDE SEQUENCE</scope>
    <source>
        <strain evidence="1">Duluth1</strain>
        <tissue evidence="1">Whole animal</tissue>
    </source>
</reference>
<accession>A0A9D4NDV4</accession>
<comment type="caution">
    <text evidence="1">The sequence shown here is derived from an EMBL/GenBank/DDBJ whole genome shotgun (WGS) entry which is preliminary data.</text>
</comment>
<dbReference type="AlphaFoldDB" id="A0A9D4NDV4"/>
<dbReference type="Proteomes" id="UP000828390">
    <property type="component" value="Unassembled WGS sequence"/>
</dbReference>
<evidence type="ECO:0000313" key="1">
    <source>
        <dbReference type="EMBL" id="KAH3892511.1"/>
    </source>
</evidence>
<reference evidence="1" key="1">
    <citation type="journal article" date="2019" name="bioRxiv">
        <title>The Genome of the Zebra Mussel, Dreissena polymorpha: A Resource for Invasive Species Research.</title>
        <authorList>
            <person name="McCartney M.A."/>
            <person name="Auch B."/>
            <person name="Kono T."/>
            <person name="Mallez S."/>
            <person name="Zhang Y."/>
            <person name="Obille A."/>
            <person name="Becker A."/>
            <person name="Abrahante J.E."/>
            <person name="Garbe J."/>
            <person name="Badalamenti J.P."/>
            <person name="Herman A."/>
            <person name="Mangelson H."/>
            <person name="Liachko I."/>
            <person name="Sullivan S."/>
            <person name="Sone E.D."/>
            <person name="Koren S."/>
            <person name="Silverstein K.A.T."/>
            <person name="Beckman K.B."/>
            <person name="Gohl D.M."/>
        </authorList>
    </citation>
    <scope>NUCLEOTIDE SEQUENCE</scope>
    <source>
        <strain evidence="1">Duluth1</strain>
        <tissue evidence="1">Whole animal</tissue>
    </source>
</reference>
<keyword evidence="2" id="KW-1185">Reference proteome</keyword>
<protein>
    <submittedName>
        <fullName evidence="1">Uncharacterized protein</fullName>
    </submittedName>
</protein>
<sequence>MSSFDGSWSIRSACIPRQVRCDSSEVIRPRRRGESLEKRMATLLRLGAFLELLA</sequence>
<organism evidence="1 2">
    <name type="scientific">Dreissena polymorpha</name>
    <name type="common">Zebra mussel</name>
    <name type="synonym">Mytilus polymorpha</name>
    <dbReference type="NCBI Taxonomy" id="45954"/>
    <lineage>
        <taxon>Eukaryota</taxon>
        <taxon>Metazoa</taxon>
        <taxon>Spiralia</taxon>
        <taxon>Lophotrochozoa</taxon>
        <taxon>Mollusca</taxon>
        <taxon>Bivalvia</taxon>
        <taxon>Autobranchia</taxon>
        <taxon>Heteroconchia</taxon>
        <taxon>Euheterodonta</taxon>
        <taxon>Imparidentia</taxon>
        <taxon>Neoheterodontei</taxon>
        <taxon>Myida</taxon>
        <taxon>Dreissenoidea</taxon>
        <taxon>Dreissenidae</taxon>
        <taxon>Dreissena</taxon>
    </lineage>
</organism>
<proteinExistence type="predicted"/>
<name>A0A9D4NDV4_DREPO</name>